<dbReference type="InterPro" id="IPR036937">
    <property type="entry name" value="Adhesion_dom_fimbrial_sf"/>
</dbReference>
<keyword evidence="3 5" id="KW-0732">Signal</keyword>
<dbReference type="GO" id="GO:0043709">
    <property type="term" value="P:cell adhesion involved in single-species biofilm formation"/>
    <property type="evidence" value="ECO:0007669"/>
    <property type="project" value="TreeGrafter"/>
</dbReference>
<evidence type="ECO:0000256" key="5">
    <source>
        <dbReference type="SAM" id="SignalP"/>
    </source>
</evidence>
<comment type="subcellular location">
    <subcellularLocation>
        <location evidence="1">Fimbrium</location>
    </subcellularLocation>
</comment>
<dbReference type="PANTHER" id="PTHR33420:SF12">
    <property type="entry name" value="FIMBRIN-LIKE PROTEIN FIMI-RELATED"/>
    <property type="match status" value="1"/>
</dbReference>
<evidence type="ECO:0000256" key="4">
    <source>
        <dbReference type="ARBA" id="ARBA00023263"/>
    </source>
</evidence>
<evidence type="ECO:0000256" key="2">
    <source>
        <dbReference type="ARBA" id="ARBA00006671"/>
    </source>
</evidence>
<gene>
    <name evidence="8" type="ORF">BW685_19020</name>
</gene>
<sequence>MRRFIMVLQMLVFAMGSASASAACTSKTSNGLTYYTANLSGFDPPTFDPNATPVGGVIYQATGTPVFTNKKNATATVNCNSLFSWSAYNTGVGMPDSRNIYPTSIPGIGIRIFANRNYFPYIDKSYLGFDTVTWNENFSITVELIRTGDITAGGTLNGAFAQYRKDDASGQVLVEFSFANPVVIRPQVPTCKVTTPVVNVSLGQVRATVFTGPGATSQSIPFELMLACSGGAAGTTTNAYVTMSDPTTPANTSTTLSLSKDSKATGVGVQILKNGTALGFGPDSNTPGNINQWKAASIAQGVDVVKIPLSARYIQTGSKVTGGSANALATFTMSYQ</sequence>
<dbReference type="InterPro" id="IPR000259">
    <property type="entry name" value="Adhesion_dom_fimbrial"/>
</dbReference>
<evidence type="ECO:0000259" key="7">
    <source>
        <dbReference type="Pfam" id="PF22003"/>
    </source>
</evidence>
<dbReference type="Proteomes" id="UP000187194">
    <property type="component" value="Unassembled WGS sequence"/>
</dbReference>
<protein>
    <submittedName>
        <fullName evidence="8">Uncharacterized protein</fullName>
    </submittedName>
</protein>
<evidence type="ECO:0000259" key="6">
    <source>
        <dbReference type="Pfam" id="PF00419"/>
    </source>
</evidence>
<dbReference type="SUPFAM" id="SSF49401">
    <property type="entry name" value="Bacterial adhesins"/>
    <property type="match status" value="1"/>
</dbReference>
<dbReference type="PROSITE" id="PS51257">
    <property type="entry name" value="PROKAR_LIPOPROTEIN"/>
    <property type="match status" value="1"/>
</dbReference>
<evidence type="ECO:0000256" key="3">
    <source>
        <dbReference type="ARBA" id="ARBA00022729"/>
    </source>
</evidence>
<dbReference type="EMBL" id="MTJZ01000023">
    <property type="protein sequence ID" value="OMG71773.1"/>
    <property type="molecule type" value="Genomic_DNA"/>
</dbReference>
<dbReference type="PANTHER" id="PTHR33420">
    <property type="entry name" value="FIMBRIAL SUBUNIT ELFA-RELATED"/>
    <property type="match status" value="1"/>
</dbReference>
<proteinExistence type="inferred from homology"/>
<evidence type="ECO:0000313" key="9">
    <source>
        <dbReference type="Proteomes" id="UP000187194"/>
    </source>
</evidence>
<name>A0A1R1J902_9BURK</name>
<dbReference type="InterPro" id="IPR050263">
    <property type="entry name" value="Bact_Fimbrial_Adh_Pro"/>
</dbReference>
<feature type="signal peptide" evidence="5">
    <location>
        <begin position="1"/>
        <end position="22"/>
    </location>
</feature>
<organism evidence="8 9">
    <name type="scientific">Burkholderia ubonensis</name>
    <dbReference type="NCBI Taxonomy" id="101571"/>
    <lineage>
        <taxon>Bacteria</taxon>
        <taxon>Pseudomonadati</taxon>
        <taxon>Pseudomonadota</taxon>
        <taxon>Betaproteobacteria</taxon>
        <taxon>Burkholderiales</taxon>
        <taxon>Burkholderiaceae</taxon>
        <taxon>Burkholderia</taxon>
        <taxon>Burkholderia cepacia complex</taxon>
    </lineage>
</organism>
<dbReference type="AlphaFoldDB" id="A0A1R1J902"/>
<dbReference type="Pfam" id="PF00419">
    <property type="entry name" value="Fimbrial"/>
    <property type="match status" value="1"/>
</dbReference>
<comment type="caution">
    <text evidence="8">The sequence shown here is derived from an EMBL/GenBank/DDBJ whole genome shotgun (WGS) entry which is preliminary data.</text>
</comment>
<comment type="similarity">
    <text evidence="2">Belongs to the fimbrial protein family.</text>
</comment>
<reference evidence="8 9" key="1">
    <citation type="submission" date="2017-01" db="EMBL/GenBank/DDBJ databases">
        <title>Phylogeographic, genomic and meropenem susceptibility analysis of Burkholderia ubonensis.</title>
        <authorList>
            <person name="Price E.P."/>
            <person name="Sarovich D.S."/>
            <person name="Webb J.R."/>
            <person name="Hall C.M."/>
            <person name="Sahl J.W."/>
            <person name="Kaestli M."/>
            <person name="Mayo M."/>
            <person name="Harrington G."/>
            <person name="Baker A.L."/>
            <person name="Sidak-Loftis L.C."/>
            <person name="Lummis M."/>
            <person name="Schupp J.M."/>
            <person name="Gillece J.D."/>
            <person name="Tuanyok A."/>
            <person name="Warner J."/>
            <person name="Busch J.D."/>
            <person name="Keim P."/>
            <person name="Currie B.J."/>
            <person name="Wagner D.M."/>
        </authorList>
    </citation>
    <scope>NUCLEOTIDE SEQUENCE [LARGE SCALE GENOMIC DNA]</scope>
    <source>
        <strain evidence="8 9">A21</strain>
    </source>
</reference>
<dbReference type="Pfam" id="PF22003">
    <property type="entry name" value="MrkDrd"/>
    <property type="match status" value="1"/>
</dbReference>
<dbReference type="RefSeq" id="WP_076478852.1">
    <property type="nucleotide sequence ID" value="NZ_MTJZ01000023.1"/>
</dbReference>
<feature type="domain" description="MrkD-like receptor binding" evidence="7">
    <location>
        <begin position="51"/>
        <end position="173"/>
    </location>
</feature>
<evidence type="ECO:0000313" key="8">
    <source>
        <dbReference type="EMBL" id="OMG71773.1"/>
    </source>
</evidence>
<dbReference type="InterPro" id="IPR054160">
    <property type="entry name" value="MrkD_recept-bd"/>
</dbReference>
<dbReference type="Gene3D" id="2.60.40.3310">
    <property type="match status" value="1"/>
</dbReference>
<accession>A0A1R1J902</accession>
<feature type="chain" id="PRO_5010199763" evidence="5">
    <location>
        <begin position="23"/>
        <end position="336"/>
    </location>
</feature>
<feature type="domain" description="Fimbrial-type adhesion" evidence="6">
    <location>
        <begin position="189"/>
        <end position="336"/>
    </location>
</feature>
<dbReference type="InterPro" id="IPR008966">
    <property type="entry name" value="Adhesion_dom_sf"/>
</dbReference>
<evidence type="ECO:0000256" key="1">
    <source>
        <dbReference type="ARBA" id="ARBA00004561"/>
    </source>
</evidence>
<dbReference type="Gene3D" id="2.60.40.1090">
    <property type="entry name" value="Fimbrial-type adhesion domain"/>
    <property type="match status" value="1"/>
</dbReference>
<keyword evidence="4" id="KW-0281">Fimbrium</keyword>
<dbReference type="GO" id="GO:0009289">
    <property type="term" value="C:pilus"/>
    <property type="evidence" value="ECO:0007669"/>
    <property type="project" value="UniProtKB-SubCell"/>
</dbReference>